<gene>
    <name evidence="2" type="ORF">JOH49_000097</name>
</gene>
<dbReference type="EMBL" id="JAFICZ010000001">
    <property type="protein sequence ID" value="MBP1290344.1"/>
    <property type="molecule type" value="Genomic_DNA"/>
</dbReference>
<evidence type="ECO:0000256" key="1">
    <source>
        <dbReference type="SAM" id="MobiDB-lite"/>
    </source>
</evidence>
<proteinExistence type="predicted"/>
<protein>
    <submittedName>
        <fullName evidence="2">Uncharacterized protein</fullName>
    </submittedName>
</protein>
<comment type="caution">
    <text evidence="2">The sequence shown here is derived from an EMBL/GenBank/DDBJ whole genome shotgun (WGS) entry which is preliminary data.</text>
</comment>
<feature type="compositionally biased region" description="Basic and acidic residues" evidence="1">
    <location>
        <begin position="28"/>
        <end position="43"/>
    </location>
</feature>
<evidence type="ECO:0000313" key="2">
    <source>
        <dbReference type="EMBL" id="MBP1290344.1"/>
    </source>
</evidence>
<organism evidence="2 3">
    <name type="scientific">Bradyrhizobium elkanii</name>
    <dbReference type="NCBI Taxonomy" id="29448"/>
    <lineage>
        <taxon>Bacteria</taxon>
        <taxon>Pseudomonadati</taxon>
        <taxon>Pseudomonadota</taxon>
        <taxon>Alphaproteobacteria</taxon>
        <taxon>Hyphomicrobiales</taxon>
        <taxon>Nitrobacteraceae</taxon>
        <taxon>Bradyrhizobium</taxon>
    </lineage>
</organism>
<reference evidence="2" key="1">
    <citation type="submission" date="2021-02" db="EMBL/GenBank/DDBJ databases">
        <title>Genomic Encyclopedia of Type Strains, Phase IV (KMG-V): Genome sequencing to study the core and pangenomes of soil and plant-associated prokaryotes.</title>
        <authorList>
            <person name="Whitman W."/>
        </authorList>
    </citation>
    <scope>NUCLEOTIDE SEQUENCE</scope>
    <source>
        <strain evidence="2">USDA 406</strain>
    </source>
</reference>
<dbReference type="Proteomes" id="UP000673383">
    <property type="component" value="Unassembled WGS sequence"/>
</dbReference>
<feature type="region of interest" description="Disordered" evidence="1">
    <location>
        <begin position="22"/>
        <end position="43"/>
    </location>
</feature>
<feature type="region of interest" description="Disordered" evidence="1">
    <location>
        <begin position="49"/>
        <end position="68"/>
    </location>
</feature>
<accession>A0A8I1XXM3</accession>
<dbReference type="AlphaFoldDB" id="A0A8I1XXM3"/>
<evidence type="ECO:0000313" key="3">
    <source>
        <dbReference type="Proteomes" id="UP000673383"/>
    </source>
</evidence>
<name>A0A8I1XXM3_BRAEL</name>
<dbReference type="RefSeq" id="WP_162136786.1">
    <property type="nucleotide sequence ID" value="NZ_JANUFN010000002.1"/>
</dbReference>
<sequence length="118" mass="13449">MQFIRSMQRDCDVLRFERFPRKTARPATAEKRRGIGSEPPVERDHAALRLAGQTQTPASDPSEPSFVGVRHGVRPAVEGHDWRHFAEMRPLLKLVDHRLLNDVEGLENPTAAVIVDWF</sequence>